<name>A0LV61_ACIC1</name>
<keyword evidence="3" id="KW-0067">ATP-binding</keyword>
<dbReference type="SMART" id="SM00382">
    <property type="entry name" value="AAA"/>
    <property type="match status" value="1"/>
</dbReference>
<dbReference type="KEGG" id="ace:Acel_1549"/>
<organism evidence="5 6">
    <name type="scientific">Acidothermus cellulolyticus (strain ATCC 43068 / DSM 8971 / 11B)</name>
    <dbReference type="NCBI Taxonomy" id="351607"/>
    <lineage>
        <taxon>Bacteria</taxon>
        <taxon>Bacillati</taxon>
        <taxon>Actinomycetota</taxon>
        <taxon>Actinomycetes</taxon>
        <taxon>Acidothermales</taxon>
        <taxon>Acidothermaceae</taxon>
        <taxon>Acidothermus</taxon>
    </lineage>
</organism>
<dbReference type="eggNOG" id="COG0606">
    <property type="taxonomic scope" value="Bacteria"/>
</dbReference>
<dbReference type="Pfam" id="PF01078">
    <property type="entry name" value="Mg_chelatase"/>
    <property type="match status" value="1"/>
</dbReference>
<dbReference type="PRINTS" id="PR01657">
    <property type="entry name" value="MCMFAMILY"/>
</dbReference>
<dbReference type="InterPro" id="IPR000523">
    <property type="entry name" value="Mg_chelatse_chII-like_cat_dom"/>
</dbReference>
<evidence type="ECO:0000259" key="4">
    <source>
        <dbReference type="SMART" id="SM00382"/>
    </source>
</evidence>
<dbReference type="InterPro" id="IPR003593">
    <property type="entry name" value="AAA+_ATPase"/>
</dbReference>
<dbReference type="GO" id="GO:0005524">
    <property type="term" value="F:ATP binding"/>
    <property type="evidence" value="ECO:0007669"/>
    <property type="project" value="UniProtKB-KW"/>
</dbReference>
<dbReference type="InterPro" id="IPR001208">
    <property type="entry name" value="MCM_dom"/>
</dbReference>
<dbReference type="InParanoid" id="A0LV61"/>
<dbReference type="RefSeq" id="WP_011720384.1">
    <property type="nucleotide sequence ID" value="NC_008578.1"/>
</dbReference>
<dbReference type="GO" id="GO:0003677">
    <property type="term" value="F:DNA binding"/>
    <property type="evidence" value="ECO:0007669"/>
    <property type="project" value="InterPro"/>
</dbReference>
<dbReference type="EMBL" id="CP000481">
    <property type="protein sequence ID" value="ABK53321.1"/>
    <property type="molecule type" value="Genomic_DNA"/>
</dbReference>
<keyword evidence="2" id="KW-0547">Nucleotide-binding</keyword>
<dbReference type="NCBIfam" id="TIGR00368">
    <property type="entry name" value="YifB family Mg chelatase-like AAA ATPase"/>
    <property type="match status" value="1"/>
</dbReference>
<dbReference type="STRING" id="351607.Acel_1549"/>
<dbReference type="Gene3D" id="3.40.50.300">
    <property type="entry name" value="P-loop containing nucleotide triphosphate hydrolases"/>
    <property type="match status" value="1"/>
</dbReference>
<keyword evidence="6" id="KW-1185">Reference proteome</keyword>
<dbReference type="PANTHER" id="PTHR32039">
    <property type="entry name" value="MAGNESIUM-CHELATASE SUBUNIT CHLI"/>
    <property type="match status" value="1"/>
</dbReference>
<dbReference type="InterPro" id="IPR027417">
    <property type="entry name" value="P-loop_NTPase"/>
</dbReference>
<dbReference type="SUPFAM" id="SSF54211">
    <property type="entry name" value="Ribosomal protein S5 domain 2-like"/>
    <property type="match status" value="1"/>
</dbReference>
<accession>A0LV61</accession>
<dbReference type="Pfam" id="PF13541">
    <property type="entry name" value="ChlI"/>
    <property type="match status" value="1"/>
</dbReference>
<evidence type="ECO:0000256" key="1">
    <source>
        <dbReference type="ARBA" id="ARBA00006354"/>
    </source>
</evidence>
<dbReference type="HOGENOM" id="CLU_026145_1_0_11"/>
<dbReference type="InterPro" id="IPR045006">
    <property type="entry name" value="CHLI-like"/>
</dbReference>
<gene>
    <name evidence="5" type="ordered locus">Acel_1549</name>
</gene>
<evidence type="ECO:0000256" key="3">
    <source>
        <dbReference type="ARBA" id="ARBA00022840"/>
    </source>
</evidence>
<evidence type="ECO:0000313" key="5">
    <source>
        <dbReference type="EMBL" id="ABK53321.1"/>
    </source>
</evidence>
<protein>
    <submittedName>
        <fullName evidence="5">Mg chelatase, subunit ChlI</fullName>
    </submittedName>
</protein>
<reference evidence="5 6" key="1">
    <citation type="journal article" date="2009" name="Genome Res.">
        <title>Complete genome of the cellulolytic thermophile Acidothermus cellulolyticus 11B provides insights into its ecophysiological and evolutionary adaptations.</title>
        <authorList>
            <person name="Barabote R.D."/>
            <person name="Xie G."/>
            <person name="Leu D.H."/>
            <person name="Normand P."/>
            <person name="Necsulea A."/>
            <person name="Daubin V."/>
            <person name="Medigue C."/>
            <person name="Adney W.S."/>
            <person name="Xu X.C."/>
            <person name="Lapidus A."/>
            <person name="Parales R.E."/>
            <person name="Detter C."/>
            <person name="Pujic P."/>
            <person name="Bruce D."/>
            <person name="Lavire C."/>
            <person name="Challacombe J.F."/>
            <person name="Brettin T.S."/>
            <person name="Berry A.M."/>
        </authorList>
    </citation>
    <scope>NUCLEOTIDE SEQUENCE [LARGE SCALE GENOMIC DNA]</scope>
    <source>
        <strain evidence="6">ATCC 43068 / DSM 8971 / 11B</strain>
    </source>
</reference>
<comment type="similarity">
    <text evidence="1">Belongs to the Mg-chelatase subunits D/I family. ComM subfamily.</text>
</comment>
<dbReference type="Pfam" id="PF13335">
    <property type="entry name" value="Mg_chelatase_C"/>
    <property type="match status" value="1"/>
</dbReference>
<dbReference type="Gene3D" id="3.30.230.10">
    <property type="match status" value="1"/>
</dbReference>
<dbReference type="PANTHER" id="PTHR32039:SF7">
    <property type="entry name" value="COMPETENCE PROTEIN COMM"/>
    <property type="match status" value="1"/>
</dbReference>
<dbReference type="SUPFAM" id="SSF52540">
    <property type="entry name" value="P-loop containing nucleoside triphosphate hydrolases"/>
    <property type="match status" value="1"/>
</dbReference>
<evidence type="ECO:0000256" key="2">
    <source>
        <dbReference type="ARBA" id="ARBA00022741"/>
    </source>
</evidence>
<feature type="domain" description="AAA+ ATPase" evidence="4">
    <location>
        <begin position="220"/>
        <end position="403"/>
    </location>
</feature>
<dbReference type="FunCoup" id="A0LV61">
    <property type="interactions" value="17"/>
</dbReference>
<proteinExistence type="inferred from homology"/>
<dbReference type="OrthoDB" id="9813147at2"/>
<dbReference type="Proteomes" id="UP000008221">
    <property type="component" value="Chromosome"/>
</dbReference>
<dbReference type="InterPro" id="IPR004482">
    <property type="entry name" value="Mg_chelat-rel"/>
</dbReference>
<dbReference type="InterPro" id="IPR025158">
    <property type="entry name" value="Mg_chelat-rel_C"/>
</dbReference>
<sequence length="515" mass="53943">MGLARTWSITLTGIIGHLVEVEADLAPGLPGCTLVGLPDAALSEARDRIRAAILNSGESWPSRRITLGLSPADLPKHGSRLDVAMAVAILAAAGAVPAAPVAEMVFLGELGLDGGLRPTRGVLPAVLAASAAGRGRVVVPAANAREARLVPDVEIWAAARLGDLLTALREGRPPPDDPGAEGSVDTDVPASAVLTAPHGDLADVLGQPTGRRAIEVAAAGGHHLFLVGDPGTGKTMLASRLPSLLPDLSHAEALEVTAVYSVAGALPAETPIIKRPPFRDPHHSTSVAALIGGGSGLARPGQVSLAHRGVLFLDEAPEFSPTVLDALRQPLESGRVTIARSGGTTSYPARFLLVLAANPCPCAAAGRNRECTCSPMMRRRYLSRLSGPLLDRVDLQVRMDPVSRAELLADRRHTEPGAVVAKRVALAQQRAAERWSGTPWRTNAEIPGPYLRSQWPLSRSALAGVERALDTGLLSARGLDRVLRVAWTLADLADVDRPGREHVDEALYLRTGIPA</sequence>
<dbReference type="AlphaFoldDB" id="A0LV61"/>
<dbReference type="InterPro" id="IPR014721">
    <property type="entry name" value="Ribsml_uS5_D2-typ_fold_subgr"/>
</dbReference>
<dbReference type="InterPro" id="IPR020568">
    <property type="entry name" value="Ribosomal_Su5_D2-typ_SF"/>
</dbReference>
<evidence type="ECO:0000313" key="6">
    <source>
        <dbReference type="Proteomes" id="UP000008221"/>
    </source>
</evidence>